<dbReference type="Gene3D" id="3.10.180.10">
    <property type="entry name" value="2,3-Dihydroxybiphenyl 1,2-Dioxygenase, domain 1"/>
    <property type="match status" value="2"/>
</dbReference>
<dbReference type="InterPro" id="IPR004360">
    <property type="entry name" value="Glyas_Fos-R_dOase_dom"/>
</dbReference>
<gene>
    <name evidence="3" type="ORF">OQ273_03110</name>
</gene>
<comment type="caution">
    <text evidence="3">The sequence shown here is derived from an EMBL/GenBank/DDBJ whole genome shotgun (WGS) entry which is preliminary data.</text>
</comment>
<evidence type="ECO:0000259" key="2">
    <source>
        <dbReference type="PROSITE" id="PS51819"/>
    </source>
</evidence>
<dbReference type="Proteomes" id="UP001151234">
    <property type="component" value="Unassembled WGS sequence"/>
</dbReference>
<feature type="domain" description="VOC" evidence="2">
    <location>
        <begin position="6"/>
        <end position="123"/>
    </location>
</feature>
<dbReference type="RefSeq" id="WP_267989013.1">
    <property type="nucleotide sequence ID" value="NZ_JAPJZI010000001.1"/>
</dbReference>
<dbReference type="InterPro" id="IPR029068">
    <property type="entry name" value="Glyas_Bleomycin-R_OHBP_Dase"/>
</dbReference>
<organism evidence="3 4">
    <name type="scientific">Hoeflea prorocentri</name>
    <dbReference type="NCBI Taxonomy" id="1922333"/>
    <lineage>
        <taxon>Bacteria</taxon>
        <taxon>Pseudomonadati</taxon>
        <taxon>Pseudomonadota</taxon>
        <taxon>Alphaproteobacteria</taxon>
        <taxon>Hyphomicrobiales</taxon>
        <taxon>Rhizobiaceae</taxon>
        <taxon>Hoeflea</taxon>
    </lineage>
</organism>
<dbReference type="InterPro" id="IPR037523">
    <property type="entry name" value="VOC_core"/>
</dbReference>
<name>A0A9X3ZG27_9HYPH</name>
<evidence type="ECO:0000313" key="4">
    <source>
        <dbReference type="Proteomes" id="UP001151234"/>
    </source>
</evidence>
<feature type="domain" description="VOC" evidence="2">
    <location>
        <begin position="138"/>
        <end position="251"/>
    </location>
</feature>
<reference evidence="3" key="1">
    <citation type="submission" date="2022-11" db="EMBL/GenBank/DDBJ databases">
        <title>Draft genome sequence of Hoeflea poritis E7-10 and Hoeflea prorocentri PM5-8, separated from scleractinian coral Porites lutea and marine dinoflagellate.</title>
        <authorList>
            <person name="Zhang G."/>
            <person name="Wei Q."/>
            <person name="Cai L."/>
        </authorList>
    </citation>
    <scope>NUCLEOTIDE SEQUENCE</scope>
    <source>
        <strain evidence="3">PM5-8</strain>
    </source>
</reference>
<evidence type="ECO:0000313" key="3">
    <source>
        <dbReference type="EMBL" id="MDA5397554.1"/>
    </source>
</evidence>
<feature type="region of interest" description="Disordered" evidence="1">
    <location>
        <begin position="278"/>
        <end position="302"/>
    </location>
</feature>
<proteinExistence type="predicted"/>
<dbReference type="Pfam" id="PF00903">
    <property type="entry name" value="Glyoxalase"/>
    <property type="match status" value="2"/>
</dbReference>
<dbReference type="PROSITE" id="PS51819">
    <property type="entry name" value="VOC"/>
    <property type="match status" value="2"/>
</dbReference>
<dbReference type="AlphaFoldDB" id="A0A9X3ZG27"/>
<sequence length="302" mass="33367">MSDDPRVGHLRGIVMRAPGITATTNFYTENWGLHVSHEEDGMTYLRGSGSEPFIYGLKDDDVYGIEYVHFGMPDRSSVDAIHARLVEMGAKLLSAPAELDGPFGGYGFELLDPDGRRLRITSDLQMRAPEKVHAFPHKVSHVVLNTPDLEATQKWYEDMLGFRTSDYSADQMIFLRCGSDHHAIALVRAQYPSVNHVAFEMPGIDSFMRGIGRMKQKGQAPSWGPGRHGPGNNPFAYFVSPSGYVIEFTADVQQIDEATHEPKVWSRTDPEAMDQWMTAGPPTPAQRAVMAGRPDPGFSAGG</sequence>
<dbReference type="EMBL" id="JAPJZI010000001">
    <property type="protein sequence ID" value="MDA5397554.1"/>
    <property type="molecule type" value="Genomic_DNA"/>
</dbReference>
<keyword evidence="4" id="KW-1185">Reference proteome</keyword>
<protein>
    <submittedName>
        <fullName evidence="3">VOC family protein</fullName>
    </submittedName>
</protein>
<dbReference type="SUPFAM" id="SSF54593">
    <property type="entry name" value="Glyoxalase/Bleomycin resistance protein/Dihydroxybiphenyl dioxygenase"/>
    <property type="match status" value="1"/>
</dbReference>
<accession>A0A9X3ZG27</accession>
<evidence type="ECO:0000256" key="1">
    <source>
        <dbReference type="SAM" id="MobiDB-lite"/>
    </source>
</evidence>